<dbReference type="Proteomes" id="UP000184268">
    <property type="component" value="Unassembled WGS sequence"/>
</dbReference>
<evidence type="ECO:0000313" key="3">
    <source>
        <dbReference type="Proteomes" id="UP000184268"/>
    </source>
</evidence>
<evidence type="ECO:0000313" key="2">
    <source>
        <dbReference type="EMBL" id="SHH23197.1"/>
    </source>
</evidence>
<organism evidence="2 3">
    <name type="scientific">Ferrimonas marina</name>
    <dbReference type="NCBI Taxonomy" id="299255"/>
    <lineage>
        <taxon>Bacteria</taxon>
        <taxon>Pseudomonadati</taxon>
        <taxon>Pseudomonadota</taxon>
        <taxon>Gammaproteobacteria</taxon>
        <taxon>Alteromonadales</taxon>
        <taxon>Ferrimonadaceae</taxon>
        <taxon>Ferrimonas</taxon>
    </lineage>
</organism>
<evidence type="ECO:0000256" key="1">
    <source>
        <dbReference type="SAM" id="MobiDB-lite"/>
    </source>
</evidence>
<accession>A0A1M5RA12</accession>
<keyword evidence="3" id="KW-1185">Reference proteome</keyword>
<feature type="compositionally biased region" description="Basic and acidic residues" evidence="1">
    <location>
        <begin position="29"/>
        <end position="39"/>
    </location>
</feature>
<sequence>MTCMHRVKISSKIIEAPTGRSMFTPNIRPEADPLHDTHGMKDHGRTHLLCELLHCPYDHATLIPSK</sequence>
<dbReference type="EMBL" id="FQXG01000002">
    <property type="protein sequence ID" value="SHH23197.1"/>
    <property type="molecule type" value="Genomic_DNA"/>
</dbReference>
<gene>
    <name evidence="2" type="ORF">SAMN02745129_1544</name>
</gene>
<proteinExistence type="predicted"/>
<feature type="region of interest" description="Disordered" evidence="1">
    <location>
        <begin position="18"/>
        <end position="39"/>
    </location>
</feature>
<dbReference type="AlphaFoldDB" id="A0A1M5RA12"/>
<protein>
    <submittedName>
        <fullName evidence="2">Uncharacterized protein</fullName>
    </submittedName>
</protein>
<reference evidence="2 3" key="1">
    <citation type="submission" date="2016-11" db="EMBL/GenBank/DDBJ databases">
        <authorList>
            <person name="Jaros S."/>
            <person name="Januszkiewicz K."/>
            <person name="Wedrychowicz H."/>
        </authorList>
    </citation>
    <scope>NUCLEOTIDE SEQUENCE [LARGE SCALE GENOMIC DNA]</scope>
    <source>
        <strain evidence="2 3">DSM 16917</strain>
    </source>
</reference>
<name>A0A1M5RA12_9GAMM</name>